<evidence type="ECO:0000313" key="2">
    <source>
        <dbReference type="EMBL" id="GMI85531.1"/>
    </source>
</evidence>
<keyword evidence="1" id="KW-1133">Transmembrane helix</keyword>
<keyword evidence="1" id="KW-0812">Transmembrane</keyword>
<gene>
    <name evidence="2" type="ORF">HRI_002222400</name>
</gene>
<protein>
    <submittedName>
        <fullName evidence="2">Uncharacterized protein</fullName>
    </submittedName>
</protein>
<dbReference type="Proteomes" id="UP001165190">
    <property type="component" value="Unassembled WGS sequence"/>
</dbReference>
<proteinExistence type="predicted"/>
<name>A0A9W7HY74_HIBTR</name>
<accession>A0A9W7HY74</accession>
<sequence>MESISFPSYRLNYRQRPLRHGPKYRRKLSSLIVASSRGINNNNGPEHAGKLVDESMIVLRMRIKEMNISEGLELPSEWMEWEKQYFVEYNADVCEAMGILQNLLLNVRPGLGAAMVALVLLSFPVWTGVTLFHALRLAQEFITRFYPS</sequence>
<dbReference type="PANTHER" id="PTHR33782">
    <property type="entry name" value="OS01G0121600 PROTEIN"/>
    <property type="match status" value="1"/>
</dbReference>
<evidence type="ECO:0000313" key="3">
    <source>
        <dbReference type="Proteomes" id="UP001165190"/>
    </source>
</evidence>
<evidence type="ECO:0000256" key="1">
    <source>
        <dbReference type="SAM" id="Phobius"/>
    </source>
</evidence>
<dbReference type="EMBL" id="BSYR01000020">
    <property type="protein sequence ID" value="GMI85531.1"/>
    <property type="molecule type" value="Genomic_DNA"/>
</dbReference>
<dbReference type="AlphaFoldDB" id="A0A9W7HY74"/>
<reference evidence="2" key="1">
    <citation type="submission" date="2023-05" db="EMBL/GenBank/DDBJ databases">
        <title>Genome and transcriptome analyses reveal genes involved in the formation of fine ridges on petal epidermal cells in Hibiscus trionum.</title>
        <authorList>
            <person name="Koshimizu S."/>
            <person name="Masuda S."/>
            <person name="Ishii T."/>
            <person name="Shirasu K."/>
            <person name="Hoshino A."/>
            <person name="Arita M."/>
        </authorList>
    </citation>
    <scope>NUCLEOTIDE SEQUENCE</scope>
    <source>
        <strain evidence="2">Hamamatsu line</strain>
    </source>
</reference>
<comment type="caution">
    <text evidence="2">The sequence shown here is derived from an EMBL/GenBank/DDBJ whole genome shotgun (WGS) entry which is preliminary data.</text>
</comment>
<organism evidence="2 3">
    <name type="scientific">Hibiscus trionum</name>
    <name type="common">Flower of an hour</name>
    <dbReference type="NCBI Taxonomy" id="183268"/>
    <lineage>
        <taxon>Eukaryota</taxon>
        <taxon>Viridiplantae</taxon>
        <taxon>Streptophyta</taxon>
        <taxon>Embryophyta</taxon>
        <taxon>Tracheophyta</taxon>
        <taxon>Spermatophyta</taxon>
        <taxon>Magnoliopsida</taxon>
        <taxon>eudicotyledons</taxon>
        <taxon>Gunneridae</taxon>
        <taxon>Pentapetalae</taxon>
        <taxon>rosids</taxon>
        <taxon>malvids</taxon>
        <taxon>Malvales</taxon>
        <taxon>Malvaceae</taxon>
        <taxon>Malvoideae</taxon>
        <taxon>Hibiscus</taxon>
    </lineage>
</organism>
<keyword evidence="3" id="KW-1185">Reference proteome</keyword>
<dbReference type="OrthoDB" id="672819at2759"/>
<keyword evidence="1" id="KW-0472">Membrane</keyword>
<dbReference type="PANTHER" id="PTHR33782:SF27">
    <property type="entry name" value="PROTEIN, PUTATIVE-RELATED"/>
    <property type="match status" value="1"/>
</dbReference>
<feature type="transmembrane region" description="Helical" evidence="1">
    <location>
        <begin position="111"/>
        <end position="135"/>
    </location>
</feature>